<organism evidence="1">
    <name type="scientific">Rhizophora mucronata</name>
    <name type="common">Asiatic mangrove</name>
    <dbReference type="NCBI Taxonomy" id="61149"/>
    <lineage>
        <taxon>Eukaryota</taxon>
        <taxon>Viridiplantae</taxon>
        <taxon>Streptophyta</taxon>
        <taxon>Embryophyta</taxon>
        <taxon>Tracheophyta</taxon>
        <taxon>Spermatophyta</taxon>
        <taxon>Magnoliopsida</taxon>
        <taxon>eudicotyledons</taxon>
        <taxon>Gunneridae</taxon>
        <taxon>Pentapetalae</taxon>
        <taxon>rosids</taxon>
        <taxon>fabids</taxon>
        <taxon>Malpighiales</taxon>
        <taxon>Rhizophoraceae</taxon>
        <taxon>Rhizophora</taxon>
    </lineage>
</organism>
<evidence type="ECO:0000313" key="1">
    <source>
        <dbReference type="EMBL" id="MBX67410.1"/>
    </source>
</evidence>
<accession>A0A2P2QK87</accession>
<name>A0A2P2QK87_RHIMU</name>
<protein>
    <submittedName>
        <fullName evidence="1">Uncharacterized protein</fullName>
    </submittedName>
</protein>
<sequence length="19" mass="2298">MFFCCFKQTTFPVELLMVL</sequence>
<dbReference type="EMBL" id="GGEC01086926">
    <property type="protein sequence ID" value="MBX67410.1"/>
    <property type="molecule type" value="Transcribed_RNA"/>
</dbReference>
<proteinExistence type="predicted"/>
<reference evidence="1" key="1">
    <citation type="submission" date="2018-02" db="EMBL/GenBank/DDBJ databases">
        <title>Rhizophora mucronata_Transcriptome.</title>
        <authorList>
            <person name="Meera S.P."/>
            <person name="Sreeshan A."/>
            <person name="Augustine A."/>
        </authorList>
    </citation>
    <scope>NUCLEOTIDE SEQUENCE</scope>
    <source>
        <tissue evidence="1">Leaf</tissue>
    </source>
</reference>
<dbReference type="AlphaFoldDB" id="A0A2P2QK87"/>